<sequence>MEAPVPPPPLGWNFDTTTTPATPLKLDIANLSPVQIPTHPRTLHRLPTPDPSRTFNSSLGSDVSSALVLSPEQSEPTGTLSAADTGSETVQNSPKTAKLSVLQLNIHDFSHSIGRLAPPSTRISPLPSPTGTASEYGRRLASDHSPTRGTGPDVAYESNGSPRSTTSRTSAFFASGFGSSAGPTPAPPTPLVKSKSISRLHQPLVPRPCPLVHSGNSNNDDGSSTFAFNSGMGGASATANDSFFSQSAATLMPSRPEPVPPPVCASQMARRAGDRARPIGMRVRVCPCPRQAARLPPRERFLPVCSNVDRRDQWEEATGGGGGDTGLDTVVRGVAGEYRLVGRSSRGASPARPETRAFVDLDERSGCWGGGTMEPRRPSLEEVGQQQNNSLVPRISQHHTVTTSLSADCARSQMKIPAAVYGFVACPINLTHQKKPVRSAHARAGGTAFSTRWDPLVRLDVKLKLISRLGVGAFSCVWLAEDEEGSLAVGDRRAHSTSEAKRRRDRRMHGLRPSASARE</sequence>
<feature type="compositionally biased region" description="Polar residues" evidence="1">
    <location>
        <begin position="71"/>
        <end position="94"/>
    </location>
</feature>
<feature type="region of interest" description="Disordered" evidence="1">
    <location>
        <begin position="38"/>
        <end position="94"/>
    </location>
</feature>
<feature type="region of interest" description="Disordered" evidence="1">
    <location>
        <begin position="116"/>
        <end position="195"/>
    </location>
</feature>
<dbReference type="Proteomes" id="UP000614334">
    <property type="component" value="Unassembled WGS sequence"/>
</dbReference>
<accession>A0A8H7M7M4</accession>
<comment type="caution">
    <text evidence="2">The sequence shown here is derived from an EMBL/GenBank/DDBJ whole genome shotgun (WGS) entry which is preliminary data.</text>
</comment>
<evidence type="ECO:0000313" key="2">
    <source>
        <dbReference type="EMBL" id="KAF8758570.1"/>
    </source>
</evidence>
<reference evidence="2" key="1">
    <citation type="submission" date="2020-09" db="EMBL/GenBank/DDBJ databases">
        <title>Comparative genome analyses of four rice-infecting Rhizoctonia solani isolates reveal extensive enrichment of homogalacturonan modification genes.</title>
        <authorList>
            <person name="Lee D.-Y."/>
            <person name="Jeon J."/>
            <person name="Kim K.-T."/>
            <person name="Cheong K."/>
            <person name="Song H."/>
            <person name="Choi G."/>
            <person name="Ko J."/>
            <person name="Opiyo S.O."/>
            <person name="Zuo S."/>
            <person name="Madhav S."/>
            <person name="Lee Y.-H."/>
            <person name="Wang G.-L."/>
        </authorList>
    </citation>
    <scope>NUCLEOTIDE SEQUENCE</scope>
    <source>
        <strain evidence="2">AG1-IA B2</strain>
    </source>
</reference>
<name>A0A8H7M7M4_9AGAM</name>
<evidence type="ECO:0000256" key="1">
    <source>
        <dbReference type="SAM" id="MobiDB-lite"/>
    </source>
</evidence>
<feature type="compositionally biased region" description="Basic and acidic residues" evidence="1">
    <location>
        <begin position="490"/>
        <end position="502"/>
    </location>
</feature>
<feature type="compositionally biased region" description="Polar residues" evidence="1">
    <location>
        <begin position="51"/>
        <end position="64"/>
    </location>
</feature>
<feature type="compositionally biased region" description="Low complexity" evidence="1">
    <location>
        <begin position="160"/>
        <end position="183"/>
    </location>
</feature>
<feature type="region of interest" description="Disordered" evidence="1">
    <location>
        <begin position="488"/>
        <end position="519"/>
    </location>
</feature>
<protein>
    <submittedName>
        <fullName evidence="2">Uncharacterized protein</fullName>
    </submittedName>
</protein>
<organism evidence="2 3">
    <name type="scientific">Rhizoctonia solani</name>
    <dbReference type="NCBI Taxonomy" id="456999"/>
    <lineage>
        <taxon>Eukaryota</taxon>
        <taxon>Fungi</taxon>
        <taxon>Dikarya</taxon>
        <taxon>Basidiomycota</taxon>
        <taxon>Agaricomycotina</taxon>
        <taxon>Agaricomycetes</taxon>
        <taxon>Cantharellales</taxon>
        <taxon>Ceratobasidiaceae</taxon>
        <taxon>Rhizoctonia</taxon>
    </lineage>
</organism>
<evidence type="ECO:0000313" key="3">
    <source>
        <dbReference type="Proteomes" id="UP000614334"/>
    </source>
</evidence>
<gene>
    <name evidence="2" type="ORF">RHS01_03147</name>
</gene>
<feature type="compositionally biased region" description="Basic and acidic residues" evidence="1">
    <location>
        <begin position="136"/>
        <end position="146"/>
    </location>
</feature>
<proteinExistence type="predicted"/>
<dbReference type="EMBL" id="JACYCF010000003">
    <property type="protein sequence ID" value="KAF8758570.1"/>
    <property type="molecule type" value="Genomic_DNA"/>
</dbReference>
<dbReference type="AlphaFoldDB" id="A0A8H7M7M4"/>